<feature type="domain" description="PucR C-terminal helix-turn-helix" evidence="1">
    <location>
        <begin position="296"/>
        <end position="350"/>
    </location>
</feature>
<reference evidence="2 3" key="1">
    <citation type="journal article" date="2024" name="Int. J. Mol. Sci.">
        <title>Exploration of Alicyclobacillus spp. Genome in Search of Antibiotic Resistance.</title>
        <authorList>
            <person name="Bucka-Kolendo J."/>
            <person name="Kiousi D.E."/>
            <person name="Dekowska A."/>
            <person name="Mikolajczuk-Szczyrba A."/>
            <person name="Karadedos D.M."/>
            <person name="Michael P."/>
            <person name="Galanis A."/>
            <person name="Sokolowska B."/>
        </authorList>
    </citation>
    <scope>NUCLEOTIDE SEQUENCE [LARGE SCALE GENOMIC DNA]</scope>
    <source>
        <strain evidence="2 3">KKP 3000</strain>
    </source>
</reference>
<dbReference type="InterPro" id="IPR025736">
    <property type="entry name" value="PucR_C-HTH_dom"/>
</dbReference>
<dbReference type="RefSeq" id="WP_275476076.1">
    <property type="nucleotide sequence ID" value="NZ_CP162940.1"/>
</dbReference>
<organism evidence="2 3">
    <name type="scientific">Alicyclobacillus fastidiosus</name>
    <dbReference type="NCBI Taxonomy" id="392011"/>
    <lineage>
        <taxon>Bacteria</taxon>
        <taxon>Bacillati</taxon>
        <taxon>Bacillota</taxon>
        <taxon>Bacilli</taxon>
        <taxon>Bacillales</taxon>
        <taxon>Alicyclobacillaceae</taxon>
        <taxon>Alicyclobacillus</taxon>
    </lineage>
</organism>
<name>A0ABV5AIT4_9BACL</name>
<dbReference type="Proteomes" id="UP001579974">
    <property type="component" value="Unassembled WGS sequence"/>
</dbReference>
<dbReference type="PANTHER" id="PTHR33744">
    <property type="entry name" value="CARBOHYDRATE DIACID REGULATOR"/>
    <property type="match status" value="1"/>
</dbReference>
<keyword evidence="3" id="KW-1185">Reference proteome</keyword>
<dbReference type="InterPro" id="IPR042070">
    <property type="entry name" value="PucR_C-HTH_sf"/>
</dbReference>
<accession>A0ABV5AIT4</accession>
<evidence type="ECO:0000259" key="1">
    <source>
        <dbReference type="Pfam" id="PF13556"/>
    </source>
</evidence>
<evidence type="ECO:0000313" key="2">
    <source>
        <dbReference type="EMBL" id="MFB5192063.1"/>
    </source>
</evidence>
<dbReference type="InterPro" id="IPR051448">
    <property type="entry name" value="CdaR-like_regulators"/>
</dbReference>
<dbReference type="PANTHER" id="PTHR33744:SF15">
    <property type="entry name" value="CARBOHYDRATE DIACID REGULATOR"/>
    <property type="match status" value="1"/>
</dbReference>
<proteinExistence type="predicted"/>
<evidence type="ECO:0000313" key="3">
    <source>
        <dbReference type="Proteomes" id="UP001579974"/>
    </source>
</evidence>
<dbReference type="InterPro" id="IPR009057">
    <property type="entry name" value="Homeodomain-like_sf"/>
</dbReference>
<dbReference type="Gene3D" id="1.10.10.2840">
    <property type="entry name" value="PucR C-terminal helix-turn-helix domain"/>
    <property type="match status" value="1"/>
</dbReference>
<dbReference type="SUPFAM" id="SSF46689">
    <property type="entry name" value="Homeodomain-like"/>
    <property type="match status" value="1"/>
</dbReference>
<comment type="caution">
    <text evidence="2">The sequence shown here is derived from an EMBL/GenBank/DDBJ whole genome shotgun (WGS) entry which is preliminary data.</text>
</comment>
<dbReference type="EMBL" id="JBDXSU010000016">
    <property type="protein sequence ID" value="MFB5192063.1"/>
    <property type="molecule type" value="Genomic_DNA"/>
</dbReference>
<gene>
    <name evidence="2" type="ORF">KKP3000_000856</name>
</gene>
<sequence length="360" mass="40786">MTWWSEPLRRWTDALEIDVVVEHAPTSDPTVIGLWSEQRNEWWFQLDESTRVRFPDWKPTEAMREALGFTLLGGRDVARPAVDRMEQAYRTLIEMDVHGLVRASTAHVQPCIPSSEYWVYPGYLFLVRRNRDDGSLEEANSSWTQVSSDMLSAILGEGWHRELGERRDVVAYLPLAKLEEAVLDLSEADDELHVMDRLNSVAKLLVSAIAEDAYFDVRVAVSRRIEKPSQIHAGLASALLATRLQWLDNARTAVFGEGLLPLFATLASNEAVDAFWQVLLERAQLPVDAWPDDWLDIVQGVIQANLNISEAARILYVHRNTLIHKLDRLAQVTGHDVRDVTDAMVLYVAALLKTQQVALK</sequence>
<protein>
    <submittedName>
        <fullName evidence="2">Helix-turn-helix domain-containing protein</fullName>
    </submittedName>
</protein>
<dbReference type="Pfam" id="PF13556">
    <property type="entry name" value="HTH_30"/>
    <property type="match status" value="1"/>
</dbReference>